<reference evidence="6" key="1">
    <citation type="journal article" date="2018" name="DNA Res.">
        <title>Multiple hybrid de novo genome assembly of finger millet, an orphan allotetraploid crop.</title>
        <authorList>
            <person name="Hatakeyama M."/>
            <person name="Aluri S."/>
            <person name="Balachadran M.T."/>
            <person name="Sivarajan S.R."/>
            <person name="Patrignani A."/>
            <person name="Gruter S."/>
            <person name="Poveda L."/>
            <person name="Shimizu-Inatsugi R."/>
            <person name="Baeten J."/>
            <person name="Francoijs K.J."/>
            <person name="Nataraja K.N."/>
            <person name="Reddy Y.A.N."/>
            <person name="Phadnis S."/>
            <person name="Ravikumar R.L."/>
            <person name="Schlapbach R."/>
            <person name="Sreeman S.M."/>
            <person name="Shimizu K.K."/>
        </authorList>
    </citation>
    <scope>NUCLEOTIDE SEQUENCE</scope>
</reference>
<dbReference type="SMART" id="SM00856">
    <property type="entry name" value="PMEI"/>
    <property type="match status" value="1"/>
</dbReference>
<keyword evidence="2" id="KW-1015">Disulfide bond</keyword>
<evidence type="ECO:0000256" key="2">
    <source>
        <dbReference type="ARBA" id="ARBA00023157"/>
    </source>
</evidence>
<dbReference type="SUPFAM" id="SSF101148">
    <property type="entry name" value="Plant invertase/pectin methylesterase inhibitor"/>
    <property type="match status" value="1"/>
</dbReference>
<feature type="chain" id="PRO_5043528775" description="Pectinesterase inhibitor domain-containing protein" evidence="4">
    <location>
        <begin position="25"/>
        <end position="179"/>
    </location>
</feature>
<keyword evidence="7" id="KW-1185">Reference proteome</keyword>
<dbReference type="FunFam" id="1.20.140.40:FF:000003">
    <property type="entry name" value="Invertase/pectin methylesterase inhibitor family protein"/>
    <property type="match status" value="1"/>
</dbReference>
<reference evidence="6" key="2">
    <citation type="submission" date="2021-12" db="EMBL/GenBank/DDBJ databases">
        <title>Resequencing data analysis of finger millet.</title>
        <authorList>
            <person name="Hatakeyama M."/>
            <person name="Aluri S."/>
            <person name="Balachadran M.T."/>
            <person name="Sivarajan S.R."/>
            <person name="Poveda L."/>
            <person name="Shimizu-Inatsugi R."/>
            <person name="Schlapbach R."/>
            <person name="Sreeman S.M."/>
            <person name="Shimizu K.K."/>
        </authorList>
    </citation>
    <scope>NUCLEOTIDE SEQUENCE</scope>
</reference>
<evidence type="ECO:0000259" key="5">
    <source>
        <dbReference type="SMART" id="SM00856"/>
    </source>
</evidence>
<dbReference type="CDD" id="cd15800">
    <property type="entry name" value="PMEI-like_2"/>
    <property type="match status" value="1"/>
</dbReference>
<keyword evidence="1 4" id="KW-0732">Signal</keyword>
<protein>
    <recommendedName>
        <fullName evidence="5">Pectinesterase inhibitor domain-containing protein</fullName>
    </recommendedName>
</protein>
<evidence type="ECO:0000313" key="6">
    <source>
        <dbReference type="EMBL" id="GJM94999.1"/>
    </source>
</evidence>
<dbReference type="Pfam" id="PF04043">
    <property type="entry name" value="PMEI"/>
    <property type="match status" value="1"/>
</dbReference>
<comment type="similarity">
    <text evidence="3">Belongs to the PMEI family.</text>
</comment>
<dbReference type="InterPro" id="IPR035513">
    <property type="entry name" value="Invertase/methylesterase_inhib"/>
</dbReference>
<dbReference type="PANTHER" id="PTHR35357:SF19">
    <property type="entry name" value="OS05G0283200 PROTEIN"/>
    <property type="match status" value="1"/>
</dbReference>
<evidence type="ECO:0000256" key="3">
    <source>
        <dbReference type="ARBA" id="ARBA00038471"/>
    </source>
</evidence>
<gene>
    <name evidence="6" type="primary">ga11687</name>
    <name evidence="6" type="ORF">PR202_ga11687</name>
</gene>
<dbReference type="GO" id="GO:0004857">
    <property type="term" value="F:enzyme inhibitor activity"/>
    <property type="evidence" value="ECO:0007669"/>
    <property type="project" value="InterPro"/>
</dbReference>
<organism evidence="6 7">
    <name type="scientific">Eleusine coracana subsp. coracana</name>
    <dbReference type="NCBI Taxonomy" id="191504"/>
    <lineage>
        <taxon>Eukaryota</taxon>
        <taxon>Viridiplantae</taxon>
        <taxon>Streptophyta</taxon>
        <taxon>Embryophyta</taxon>
        <taxon>Tracheophyta</taxon>
        <taxon>Spermatophyta</taxon>
        <taxon>Magnoliopsida</taxon>
        <taxon>Liliopsida</taxon>
        <taxon>Poales</taxon>
        <taxon>Poaceae</taxon>
        <taxon>PACMAD clade</taxon>
        <taxon>Chloridoideae</taxon>
        <taxon>Cynodonteae</taxon>
        <taxon>Eleusininae</taxon>
        <taxon>Eleusine</taxon>
    </lineage>
</organism>
<comment type="caution">
    <text evidence="6">The sequence shown here is derived from an EMBL/GenBank/DDBJ whole genome shotgun (WGS) entry which is preliminary data.</text>
</comment>
<feature type="signal peptide" evidence="4">
    <location>
        <begin position="1"/>
        <end position="24"/>
    </location>
</feature>
<accession>A0AAV5CA62</accession>
<evidence type="ECO:0000313" key="7">
    <source>
        <dbReference type="Proteomes" id="UP001054889"/>
    </source>
</evidence>
<evidence type="ECO:0000256" key="1">
    <source>
        <dbReference type="ARBA" id="ARBA00022729"/>
    </source>
</evidence>
<name>A0AAV5CA62_ELECO</name>
<dbReference type="EMBL" id="BQKI01000005">
    <property type="protein sequence ID" value="GJM94999.1"/>
    <property type="molecule type" value="Genomic_DNA"/>
</dbReference>
<feature type="domain" description="Pectinesterase inhibitor" evidence="5">
    <location>
        <begin position="32"/>
        <end position="175"/>
    </location>
</feature>
<dbReference type="NCBIfam" id="TIGR01614">
    <property type="entry name" value="PME_inhib"/>
    <property type="match status" value="1"/>
</dbReference>
<dbReference type="AlphaFoldDB" id="A0AAV5CA62"/>
<dbReference type="InterPro" id="IPR006501">
    <property type="entry name" value="Pectinesterase_inhib_dom"/>
</dbReference>
<evidence type="ECO:0000256" key="4">
    <source>
        <dbReference type="SAM" id="SignalP"/>
    </source>
</evidence>
<dbReference type="Proteomes" id="UP001054889">
    <property type="component" value="Unassembled WGS sequence"/>
</dbReference>
<dbReference type="PANTHER" id="PTHR35357">
    <property type="entry name" value="OS02G0537100 PROTEIN"/>
    <property type="match status" value="1"/>
</dbReference>
<proteinExistence type="inferred from homology"/>
<dbReference type="Gene3D" id="1.20.140.40">
    <property type="entry name" value="Invertase/pectin methylesterase inhibitor family protein"/>
    <property type="match status" value="1"/>
</dbReference>
<sequence>MGPVHRRLVVLLAAVAFLLPQALGKGKGHDGPVNPQVASICAHARFPEVCTSTTGRHASKYPVIDSRAVLNMQVDAFAKKTAQARKHVTRTSRAKPMLIPNLVFCDKMYEHTQDAIKAAQRAIPFKDKGTAIIMLQLAVQDFESCDRPFISGGIPNPMGKFNTELSQIAQNCMALAQMI</sequence>